<comment type="caution">
    <text evidence="3">The sequence shown here is derived from an EMBL/GenBank/DDBJ whole genome shotgun (WGS) entry which is preliminary data.</text>
</comment>
<dbReference type="InterPro" id="IPR007321">
    <property type="entry name" value="Transposase_28"/>
</dbReference>
<evidence type="ECO:0000256" key="1">
    <source>
        <dbReference type="SAM" id="MobiDB-lite"/>
    </source>
</evidence>
<feature type="compositionally biased region" description="Polar residues" evidence="1">
    <location>
        <begin position="300"/>
        <end position="319"/>
    </location>
</feature>
<proteinExistence type="predicted"/>
<dbReference type="EMBL" id="BJWL01000020">
    <property type="protein sequence ID" value="GFZ09079.1"/>
    <property type="molecule type" value="Genomic_DNA"/>
</dbReference>
<dbReference type="OrthoDB" id="1750920at2759"/>
<dbReference type="PANTHER" id="PTHR31099:SF28">
    <property type="entry name" value="F5J5.12"/>
    <property type="match status" value="1"/>
</dbReference>
<evidence type="ECO:0000259" key="2">
    <source>
        <dbReference type="Pfam" id="PF04195"/>
    </source>
</evidence>
<keyword evidence="4" id="KW-1185">Reference proteome</keyword>
<feature type="domain" description="Transposase (putative) gypsy type" evidence="2">
    <location>
        <begin position="66"/>
        <end position="105"/>
    </location>
</feature>
<name>A0A7J0GE69_9ERIC</name>
<sequence>MEGSSPLEMNPLAAIHPSVEEKTNIMTLEELDALRETYSFPSRVRVRLPEEGETITSTRPDEVAFYEAAFFAGLRFPIHPTIRLILQFYNICPTQLVPNAWRSIVCSMAMWAGIQLYFKSRNKKTLLGEYPNVKGWKNKFFFVSGDEWELPEGSSQEGAPRVSRIWVVPNKHCNNPPRLYGDEPKVFEEIFKSVEKIGRFSVPMLLESKSFRRVFVSPGSMVSGTASESRPSGEAPSSSGDVGESQNFHEHARRQSPSRDDSIECLGSIRTEMRRIFPHIPDLTLLRWSGGKVFDPIFNRNPSSDSNPTSESCSDSSQPVELDSDGIAPFFSFMHLFSCG</sequence>
<reference evidence="3 4" key="1">
    <citation type="submission" date="2019-07" db="EMBL/GenBank/DDBJ databases">
        <title>De Novo Assembly of kiwifruit Actinidia rufa.</title>
        <authorList>
            <person name="Sugita-Konishi S."/>
            <person name="Sato K."/>
            <person name="Mori E."/>
            <person name="Abe Y."/>
            <person name="Kisaki G."/>
            <person name="Hamano K."/>
            <person name="Suezawa K."/>
            <person name="Otani M."/>
            <person name="Fukuda T."/>
            <person name="Manabe T."/>
            <person name="Gomi K."/>
            <person name="Tabuchi M."/>
            <person name="Akimitsu K."/>
            <person name="Kataoka I."/>
        </authorList>
    </citation>
    <scope>NUCLEOTIDE SEQUENCE [LARGE SCALE GENOMIC DNA]</scope>
    <source>
        <strain evidence="4">cv. Fuchu</strain>
    </source>
</reference>
<dbReference type="Pfam" id="PF04195">
    <property type="entry name" value="Transposase_28"/>
    <property type="match status" value="1"/>
</dbReference>
<accession>A0A7J0GE69</accession>
<feature type="compositionally biased region" description="Polar residues" evidence="1">
    <location>
        <begin position="221"/>
        <end position="246"/>
    </location>
</feature>
<feature type="region of interest" description="Disordered" evidence="1">
    <location>
        <begin position="221"/>
        <end position="262"/>
    </location>
</feature>
<feature type="region of interest" description="Disordered" evidence="1">
    <location>
        <begin position="299"/>
        <end position="319"/>
    </location>
</feature>
<dbReference type="Proteomes" id="UP000585474">
    <property type="component" value="Unassembled WGS sequence"/>
</dbReference>
<evidence type="ECO:0000313" key="4">
    <source>
        <dbReference type="Proteomes" id="UP000585474"/>
    </source>
</evidence>
<dbReference type="PANTHER" id="PTHR31099">
    <property type="entry name" value="OS06G0165300 PROTEIN"/>
    <property type="match status" value="1"/>
</dbReference>
<dbReference type="AlphaFoldDB" id="A0A7J0GE69"/>
<protein>
    <recommendedName>
        <fullName evidence="2">Transposase (putative) gypsy type domain-containing protein</fullName>
    </recommendedName>
</protein>
<evidence type="ECO:0000313" key="3">
    <source>
        <dbReference type="EMBL" id="GFZ09079.1"/>
    </source>
</evidence>
<gene>
    <name evidence="3" type="ORF">Acr_20g0008870</name>
</gene>
<organism evidence="3 4">
    <name type="scientific">Actinidia rufa</name>
    <dbReference type="NCBI Taxonomy" id="165716"/>
    <lineage>
        <taxon>Eukaryota</taxon>
        <taxon>Viridiplantae</taxon>
        <taxon>Streptophyta</taxon>
        <taxon>Embryophyta</taxon>
        <taxon>Tracheophyta</taxon>
        <taxon>Spermatophyta</taxon>
        <taxon>Magnoliopsida</taxon>
        <taxon>eudicotyledons</taxon>
        <taxon>Gunneridae</taxon>
        <taxon>Pentapetalae</taxon>
        <taxon>asterids</taxon>
        <taxon>Ericales</taxon>
        <taxon>Actinidiaceae</taxon>
        <taxon>Actinidia</taxon>
    </lineage>
</organism>